<gene>
    <name evidence="2" type="ORF">CD29_08415</name>
</gene>
<sequence length="78" mass="8787">MDYLIAVGLILFGFLALFITIFKYTKTEHGDNFDSGSTFSGFVFSLILSLLPWWFTKTILILISIGVIFIGVMILITM</sequence>
<name>A0A0A3I672_9BACL</name>
<proteinExistence type="predicted"/>
<comment type="caution">
    <text evidence="2">The sequence shown here is derived from an EMBL/GenBank/DDBJ whole genome shotgun (WGS) entry which is preliminary data.</text>
</comment>
<evidence type="ECO:0000313" key="2">
    <source>
        <dbReference type="EMBL" id="KGR79025.1"/>
    </source>
</evidence>
<keyword evidence="1" id="KW-1133">Transmembrane helix</keyword>
<feature type="transmembrane region" description="Helical" evidence="1">
    <location>
        <begin position="6"/>
        <end position="24"/>
    </location>
</feature>
<reference evidence="2 3" key="1">
    <citation type="submission" date="2014-02" db="EMBL/GenBank/DDBJ databases">
        <title>Draft genome sequence of Lysinibacillus manganicus DSM 26584T.</title>
        <authorList>
            <person name="Zhang F."/>
            <person name="Wang G."/>
            <person name="Zhang L."/>
        </authorList>
    </citation>
    <scope>NUCLEOTIDE SEQUENCE [LARGE SCALE GENOMIC DNA]</scope>
    <source>
        <strain evidence="2 3">DSM 26584</strain>
    </source>
</reference>
<dbReference type="EMBL" id="JPVN01000008">
    <property type="protein sequence ID" value="KGR79025.1"/>
    <property type="molecule type" value="Genomic_DNA"/>
</dbReference>
<feature type="transmembrane region" description="Helical" evidence="1">
    <location>
        <begin position="36"/>
        <end position="53"/>
    </location>
</feature>
<feature type="transmembrane region" description="Helical" evidence="1">
    <location>
        <begin position="59"/>
        <end position="77"/>
    </location>
</feature>
<dbReference type="Proteomes" id="UP000030416">
    <property type="component" value="Unassembled WGS sequence"/>
</dbReference>
<evidence type="ECO:0000313" key="3">
    <source>
        <dbReference type="Proteomes" id="UP000030416"/>
    </source>
</evidence>
<keyword evidence="3" id="KW-1185">Reference proteome</keyword>
<keyword evidence="1" id="KW-0472">Membrane</keyword>
<organism evidence="2 3">
    <name type="scientific">Ureibacillus manganicus DSM 26584</name>
    <dbReference type="NCBI Taxonomy" id="1384049"/>
    <lineage>
        <taxon>Bacteria</taxon>
        <taxon>Bacillati</taxon>
        <taxon>Bacillota</taxon>
        <taxon>Bacilli</taxon>
        <taxon>Bacillales</taxon>
        <taxon>Caryophanaceae</taxon>
        <taxon>Ureibacillus</taxon>
    </lineage>
</organism>
<keyword evidence="1" id="KW-0812">Transmembrane</keyword>
<dbReference type="STRING" id="1384049.CD29_08415"/>
<accession>A0A0A3I672</accession>
<evidence type="ECO:0000256" key="1">
    <source>
        <dbReference type="SAM" id="Phobius"/>
    </source>
</evidence>
<protein>
    <submittedName>
        <fullName evidence="2">Uncharacterized protein</fullName>
    </submittedName>
</protein>
<dbReference type="AlphaFoldDB" id="A0A0A3I672"/>